<dbReference type="InterPro" id="IPR015871">
    <property type="entry name" value="TFIIA_gsu_C"/>
</dbReference>
<dbReference type="Gene3D" id="1.10.287.190">
    <property type="entry name" value="Transcription factor IIA gamma subunit, alpha-helical domain"/>
    <property type="match status" value="1"/>
</dbReference>
<organism evidence="8 9">
    <name type="scientific">Drosophila gunungcola</name>
    <name type="common">fruit fly</name>
    <dbReference type="NCBI Taxonomy" id="103775"/>
    <lineage>
        <taxon>Eukaryota</taxon>
        <taxon>Metazoa</taxon>
        <taxon>Ecdysozoa</taxon>
        <taxon>Arthropoda</taxon>
        <taxon>Hexapoda</taxon>
        <taxon>Insecta</taxon>
        <taxon>Pterygota</taxon>
        <taxon>Neoptera</taxon>
        <taxon>Endopterygota</taxon>
        <taxon>Diptera</taxon>
        <taxon>Brachycera</taxon>
        <taxon>Muscomorpha</taxon>
        <taxon>Ephydroidea</taxon>
        <taxon>Drosophilidae</taxon>
        <taxon>Drosophila</taxon>
        <taxon>Sophophora</taxon>
    </lineage>
</organism>
<evidence type="ECO:0000256" key="3">
    <source>
        <dbReference type="ARBA" id="ARBA00023015"/>
    </source>
</evidence>
<dbReference type="Proteomes" id="UP001059596">
    <property type="component" value="Unassembled WGS sequence"/>
</dbReference>
<name>A0A9P9YBC8_9MUSC</name>
<dbReference type="Gene3D" id="2.30.18.10">
    <property type="entry name" value="Transcription factor IIA (TFIIA), beta-barrel domain"/>
    <property type="match status" value="1"/>
</dbReference>
<dbReference type="Pfam" id="PF02751">
    <property type="entry name" value="TFIIA_gamma_C"/>
    <property type="match status" value="1"/>
</dbReference>
<gene>
    <name evidence="8" type="ORF">M5D96_013388</name>
</gene>
<keyword evidence="4 6" id="KW-0804">Transcription</keyword>
<dbReference type="EMBL" id="JAMKOV010000096">
    <property type="protein sequence ID" value="KAI8033864.1"/>
    <property type="molecule type" value="Genomic_DNA"/>
</dbReference>
<keyword evidence="3 6" id="KW-0805">Transcription regulation</keyword>
<comment type="subcellular location">
    <subcellularLocation>
        <location evidence="1 6">Nucleus</location>
    </subcellularLocation>
</comment>
<sequence>MILFILLYYFQEGLLSPDLVHTILQKFDKSISEALNKQVKAKVNFKADKLLNYRHCDNVWTLLLKDVEFREGNNVVEVVDTVKIVACISQTD</sequence>
<dbReference type="AlphaFoldDB" id="A0A9P9YBC8"/>
<evidence type="ECO:0000256" key="6">
    <source>
        <dbReference type="PIRNR" id="PIRNR009415"/>
    </source>
</evidence>
<evidence type="ECO:0000313" key="9">
    <source>
        <dbReference type="Proteomes" id="UP001059596"/>
    </source>
</evidence>
<feature type="domain" description="Transcription initiation factor IIA gamma subunit C-terminal" evidence="7">
    <location>
        <begin position="48"/>
        <end position="87"/>
    </location>
</feature>
<dbReference type="InterPro" id="IPR003194">
    <property type="entry name" value="TFIIA_gsu"/>
</dbReference>
<evidence type="ECO:0000256" key="2">
    <source>
        <dbReference type="ARBA" id="ARBA00007675"/>
    </source>
</evidence>
<protein>
    <recommendedName>
        <fullName evidence="6">Transcription initiation factor IIA subunit 2</fullName>
    </recommendedName>
</protein>
<dbReference type="GO" id="GO:0005672">
    <property type="term" value="C:transcription factor TFIIA complex"/>
    <property type="evidence" value="ECO:0007669"/>
    <property type="project" value="InterPro"/>
</dbReference>
<dbReference type="CDD" id="cd10014">
    <property type="entry name" value="TFIIA_gamma_C"/>
    <property type="match status" value="1"/>
</dbReference>
<proteinExistence type="inferred from homology"/>
<evidence type="ECO:0000256" key="1">
    <source>
        <dbReference type="ARBA" id="ARBA00004123"/>
    </source>
</evidence>
<keyword evidence="9" id="KW-1185">Reference proteome</keyword>
<comment type="function">
    <text evidence="6">TFIIA is a component of the transcription machinery of RNA polymerase II and plays an important role in transcriptional activation.</text>
</comment>
<dbReference type="InterPro" id="IPR009088">
    <property type="entry name" value="TFIIA_b-brl"/>
</dbReference>
<dbReference type="SUPFAM" id="SSF50784">
    <property type="entry name" value="Transcription factor IIA (TFIIA), beta-barrel domain"/>
    <property type="match status" value="1"/>
</dbReference>
<dbReference type="PANTHER" id="PTHR10966">
    <property type="entry name" value="TRANSCRIPTION INITIATION FACTOR IIA SUBUNIT 2"/>
    <property type="match status" value="1"/>
</dbReference>
<dbReference type="PIRSF" id="PIRSF009415">
    <property type="entry name" value="Hum_TFIIA_gamma"/>
    <property type="match status" value="1"/>
</dbReference>
<comment type="caution">
    <text evidence="8">The sequence shown here is derived from an EMBL/GenBank/DDBJ whole genome shotgun (WGS) entry which is preliminary data.</text>
</comment>
<keyword evidence="5 6" id="KW-0539">Nucleus</keyword>
<evidence type="ECO:0000313" key="8">
    <source>
        <dbReference type="EMBL" id="KAI8033864.1"/>
    </source>
</evidence>
<dbReference type="InterPro" id="IPR009083">
    <property type="entry name" value="TFIIA_a-hlx"/>
</dbReference>
<evidence type="ECO:0000259" key="7">
    <source>
        <dbReference type="Pfam" id="PF02751"/>
    </source>
</evidence>
<reference evidence="8" key="1">
    <citation type="journal article" date="2023" name="Genome Biol. Evol.">
        <title>Long-read-based Genome Assembly of Drosophila gunungcola Reveals Fewer Chemosensory Genes in Flower-breeding Species.</title>
        <authorList>
            <person name="Negi A."/>
            <person name="Liao B.Y."/>
            <person name="Yeh S.D."/>
        </authorList>
    </citation>
    <scope>NUCLEOTIDE SEQUENCE</scope>
    <source>
        <strain evidence="8">Sukarami</strain>
    </source>
</reference>
<accession>A0A9P9YBC8</accession>
<dbReference type="GO" id="GO:0006367">
    <property type="term" value="P:transcription initiation at RNA polymerase II promoter"/>
    <property type="evidence" value="ECO:0007669"/>
    <property type="project" value="InterPro"/>
</dbReference>
<comment type="similarity">
    <text evidence="2 6">Belongs to the TFIIA subunit 2 family.</text>
</comment>
<evidence type="ECO:0000256" key="5">
    <source>
        <dbReference type="ARBA" id="ARBA00023242"/>
    </source>
</evidence>
<evidence type="ECO:0000256" key="4">
    <source>
        <dbReference type="ARBA" id="ARBA00023163"/>
    </source>
</evidence>